<dbReference type="CDD" id="cd00118">
    <property type="entry name" value="LysM"/>
    <property type="match status" value="1"/>
</dbReference>
<dbReference type="InterPro" id="IPR036779">
    <property type="entry name" value="LysM_dom_sf"/>
</dbReference>
<protein>
    <submittedName>
        <fullName evidence="2">Peptidoglycan-binding LysM</fullName>
    </submittedName>
</protein>
<dbReference type="PROSITE" id="PS51782">
    <property type="entry name" value="LYSM"/>
    <property type="match status" value="1"/>
</dbReference>
<gene>
    <name evidence="2" type="ORF">M72_10541</name>
</gene>
<dbReference type="EMBL" id="CVRR01000037">
    <property type="protein sequence ID" value="CRL40811.1"/>
    <property type="molecule type" value="Genomic_DNA"/>
</dbReference>
<proteinExistence type="predicted"/>
<reference evidence="3" key="1">
    <citation type="submission" date="2015-05" db="EMBL/GenBank/DDBJ databases">
        <authorList>
            <consortium name="Pathogen Informatics"/>
        </authorList>
    </citation>
    <scope>NUCLEOTIDE SEQUENCE [LARGE SCALE GENOMIC DNA]</scope>
    <source>
        <strain evidence="3">M72</strain>
    </source>
</reference>
<dbReference type="Pfam" id="PF01476">
    <property type="entry name" value="LysM"/>
    <property type="match status" value="1"/>
</dbReference>
<dbReference type="Proteomes" id="UP000049979">
    <property type="component" value="Unassembled WGS sequence"/>
</dbReference>
<dbReference type="OrthoDB" id="9779340at2"/>
<accession>A0A0M6WT32</accession>
<dbReference type="SMART" id="SM00257">
    <property type="entry name" value="LysM"/>
    <property type="match status" value="1"/>
</dbReference>
<keyword evidence="3" id="KW-1185">Reference proteome</keyword>
<dbReference type="Gene3D" id="3.10.350.10">
    <property type="entry name" value="LysM domain"/>
    <property type="match status" value="1"/>
</dbReference>
<dbReference type="InterPro" id="IPR018392">
    <property type="entry name" value="LysM"/>
</dbReference>
<dbReference type="InterPro" id="IPR024300">
    <property type="entry name" value="SipL_SPOCS_dom"/>
</dbReference>
<name>A0A0M6WT32_9FIRM</name>
<evidence type="ECO:0000313" key="3">
    <source>
        <dbReference type="Proteomes" id="UP000049979"/>
    </source>
</evidence>
<dbReference type="RefSeq" id="WP_022047002.1">
    <property type="nucleotide sequence ID" value="NZ_CP173697.1"/>
</dbReference>
<dbReference type="STRING" id="301302.ERS852420_01768"/>
<dbReference type="SUPFAM" id="SSF54106">
    <property type="entry name" value="LysM domain"/>
    <property type="match status" value="1"/>
</dbReference>
<feature type="domain" description="LysM" evidence="1">
    <location>
        <begin position="470"/>
        <end position="513"/>
    </location>
</feature>
<evidence type="ECO:0000313" key="2">
    <source>
        <dbReference type="EMBL" id="CRL40811.1"/>
    </source>
</evidence>
<sequence>MELKRQLFRQNLLRSKAFTQITLDDDCIVKDNKPDLLNIIHTRGSVIFEDVKVSSQTVWVTGQLRFVVLYRSEDNRLESFTDSINFGEKIFMDEVEERDTVNLSGDLEDLNISAINSRKLAVRALLGIHAVCEVPVEEEIVSGVENDPDIQQKSRTMQLLALTSAKKDILRVHSDIALPQSSPNIGHLLYDYVEVRNRQVICTGEQMQIQGEAYVNVLYSSPEGKMEWYETMVPFSESIEGGMTGTQPVCWVHCQTKEYEVEPAEDYDGEMRALSLNLSMDVEMKLWEERNVELLADVYSLETNLVPQKEMVCAKKLLIKNEAKLRISEQMKLAEEQERILQLCSFEGHAEMDHVEPVENGLQVEGILTVDILYATTDDSFPIAHTQEQIPFTQIVDVPGMKGHTEDISYEIEPAIDQLAVNLLDNERFEVKAVISLQTIVQQEVCMEKIVDIHKEPLDAVELMKQPGIVGYIVKKEEQLWDIARHFHTTEAEIMETNGLKSADVQQGDKLLIVKKVSEC</sequence>
<dbReference type="Pfam" id="PF12673">
    <property type="entry name" value="SipL"/>
    <property type="match status" value="2"/>
</dbReference>
<organism evidence="2 3">
    <name type="scientific">Roseburia faecis</name>
    <dbReference type="NCBI Taxonomy" id="301302"/>
    <lineage>
        <taxon>Bacteria</taxon>
        <taxon>Bacillati</taxon>
        <taxon>Bacillota</taxon>
        <taxon>Clostridia</taxon>
        <taxon>Lachnospirales</taxon>
        <taxon>Lachnospiraceae</taxon>
        <taxon>Roseburia</taxon>
    </lineage>
</organism>
<dbReference type="AlphaFoldDB" id="A0A0M6WT32"/>
<evidence type="ECO:0000259" key="1">
    <source>
        <dbReference type="PROSITE" id="PS51782"/>
    </source>
</evidence>